<keyword evidence="3" id="KW-1185">Reference proteome</keyword>
<dbReference type="Proteomes" id="UP001186944">
    <property type="component" value="Unassembled WGS sequence"/>
</dbReference>
<evidence type="ECO:0000313" key="3">
    <source>
        <dbReference type="Proteomes" id="UP001186944"/>
    </source>
</evidence>
<gene>
    <name evidence="2" type="ORF">FSP39_017104</name>
</gene>
<reference evidence="2" key="1">
    <citation type="submission" date="2019-08" db="EMBL/GenBank/DDBJ databases">
        <title>The improved chromosome-level genome for the pearl oyster Pinctada fucata martensii using PacBio sequencing and Hi-C.</title>
        <authorList>
            <person name="Zheng Z."/>
        </authorList>
    </citation>
    <scope>NUCLEOTIDE SEQUENCE</scope>
    <source>
        <strain evidence="2">ZZ-2019</strain>
        <tissue evidence="2">Adductor muscle</tissue>
    </source>
</reference>
<name>A0AA88YQV6_PINIB</name>
<evidence type="ECO:0000313" key="2">
    <source>
        <dbReference type="EMBL" id="KAK3106292.1"/>
    </source>
</evidence>
<sequence>MWHCLIRGFRSTIPSLSLFIALADVSSSERILQKRSDPNDDISDSYEFTDADLDELVKRGSLLRFGKRGSLLRFGKRGSLLRFGKRGSLFRFGKRYDEHVEKSYPYTDDDSRLDG</sequence>
<comment type="caution">
    <text evidence="2">The sequence shown here is derived from an EMBL/GenBank/DDBJ whole genome shotgun (WGS) entry which is preliminary data.</text>
</comment>
<dbReference type="EMBL" id="VSWD01000003">
    <property type="protein sequence ID" value="KAK3106292.1"/>
    <property type="molecule type" value="Genomic_DNA"/>
</dbReference>
<protein>
    <submittedName>
        <fullName evidence="2">Uncharacterized protein</fullName>
    </submittedName>
</protein>
<dbReference type="AlphaFoldDB" id="A0AA88YQV6"/>
<proteinExistence type="predicted"/>
<feature type="chain" id="PRO_5041716903" evidence="1">
    <location>
        <begin position="29"/>
        <end position="115"/>
    </location>
</feature>
<accession>A0AA88YQV6</accession>
<organism evidence="2 3">
    <name type="scientific">Pinctada imbricata</name>
    <name type="common">Atlantic pearl-oyster</name>
    <name type="synonym">Pinctada martensii</name>
    <dbReference type="NCBI Taxonomy" id="66713"/>
    <lineage>
        <taxon>Eukaryota</taxon>
        <taxon>Metazoa</taxon>
        <taxon>Spiralia</taxon>
        <taxon>Lophotrochozoa</taxon>
        <taxon>Mollusca</taxon>
        <taxon>Bivalvia</taxon>
        <taxon>Autobranchia</taxon>
        <taxon>Pteriomorphia</taxon>
        <taxon>Pterioida</taxon>
        <taxon>Pterioidea</taxon>
        <taxon>Pteriidae</taxon>
        <taxon>Pinctada</taxon>
    </lineage>
</organism>
<feature type="signal peptide" evidence="1">
    <location>
        <begin position="1"/>
        <end position="28"/>
    </location>
</feature>
<evidence type="ECO:0000256" key="1">
    <source>
        <dbReference type="SAM" id="SignalP"/>
    </source>
</evidence>
<keyword evidence="1" id="KW-0732">Signal</keyword>